<dbReference type="PANTHER" id="PTHR24220">
    <property type="entry name" value="IMPORT ATP-BINDING PROTEIN"/>
    <property type="match status" value="1"/>
</dbReference>
<dbReference type="CDD" id="cd03255">
    <property type="entry name" value="ABC_MJ0796_LolCDE_FtsE"/>
    <property type="match status" value="1"/>
</dbReference>
<dbReference type="GO" id="GO:0005886">
    <property type="term" value="C:plasma membrane"/>
    <property type="evidence" value="ECO:0007669"/>
    <property type="project" value="TreeGrafter"/>
</dbReference>
<dbReference type="Pfam" id="PF00005">
    <property type="entry name" value="ABC_tran"/>
    <property type="match status" value="1"/>
</dbReference>
<feature type="domain" description="ABC transporter" evidence="4">
    <location>
        <begin position="5"/>
        <end position="230"/>
    </location>
</feature>
<dbReference type="GO" id="GO:0022857">
    <property type="term" value="F:transmembrane transporter activity"/>
    <property type="evidence" value="ECO:0007669"/>
    <property type="project" value="TreeGrafter"/>
</dbReference>
<keyword evidence="1" id="KW-0813">Transport</keyword>
<dbReference type="InterPro" id="IPR017911">
    <property type="entry name" value="MacB-like_ATP-bd"/>
</dbReference>
<dbReference type="InterPro" id="IPR027417">
    <property type="entry name" value="P-loop_NTPase"/>
</dbReference>
<dbReference type="Proteomes" id="UP000197003">
    <property type="component" value="Chromosome"/>
</dbReference>
<dbReference type="PROSITE" id="PS50893">
    <property type="entry name" value="ABC_TRANSPORTER_2"/>
    <property type="match status" value="1"/>
</dbReference>
<keyword evidence="2" id="KW-0547">Nucleotide-binding</keyword>
<proteinExistence type="predicted"/>
<dbReference type="GO" id="GO:0005524">
    <property type="term" value="F:ATP binding"/>
    <property type="evidence" value="ECO:0007669"/>
    <property type="project" value="UniProtKB-KW"/>
</dbReference>
<dbReference type="PROSITE" id="PS00211">
    <property type="entry name" value="ABC_TRANSPORTER_1"/>
    <property type="match status" value="1"/>
</dbReference>
<evidence type="ECO:0000256" key="3">
    <source>
        <dbReference type="ARBA" id="ARBA00022840"/>
    </source>
</evidence>
<name>A0A1Z3N5F4_BDEBC</name>
<keyword evidence="3 5" id="KW-0067">ATP-binding</keyword>
<dbReference type="InterPro" id="IPR003439">
    <property type="entry name" value="ABC_transporter-like_ATP-bd"/>
</dbReference>
<organism evidence="5 6">
    <name type="scientific">Bdellovibrio bacteriovorus</name>
    <dbReference type="NCBI Taxonomy" id="959"/>
    <lineage>
        <taxon>Bacteria</taxon>
        <taxon>Pseudomonadati</taxon>
        <taxon>Bdellovibrionota</taxon>
        <taxon>Bdellovibrionia</taxon>
        <taxon>Bdellovibrionales</taxon>
        <taxon>Pseudobdellovibrionaceae</taxon>
        <taxon>Bdellovibrio</taxon>
    </lineage>
</organism>
<dbReference type="InterPro" id="IPR003593">
    <property type="entry name" value="AAA+_ATPase"/>
</dbReference>
<dbReference type="GO" id="GO:0016887">
    <property type="term" value="F:ATP hydrolysis activity"/>
    <property type="evidence" value="ECO:0007669"/>
    <property type="project" value="InterPro"/>
</dbReference>
<dbReference type="EMBL" id="CP020946">
    <property type="protein sequence ID" value="ASD62705.1"/>
    <property type="molecule type" value="Genomic_DNA"/>
</dbReference>
<evidence type="ECO:0000259" key="4">
    <source>
        <dbReference type="PROSITE" id="PS50893"/>
    </source>
</evidence>
<dbReference type="SUPFAM" id="SSF52540">
    <property type="entry name" value="P-loop containing nucleoside triphosphate hydrolases"/>
    <property type="match status" value="1"/>
</dbReference>
<dbReference type="Gene3D" id="3.40.50.300">
    <property type="entry name" value="P-loop containing nucleotide triphosphate hydrolases"/>
    <property type="match status" value="1"/>
</dbReference>
<protein>
    <submittedName>
        <fullName evidence="5">ABC transporter ATP-binding protein</fullName>
    </submittedName>
</protein>
<dbReference type="RefSeq" id="WP_088564326.1">
    <property type="nucleotide sequence ID" value="NZ_CP020946.1"/>
</dbReference>
<evidence type="ECO:0000256" key="1">
    <source>
        <dbReference type="ARBA" id="ARBA00022448"/>
    </source>
</evidence>
<evidence type="ECO:0000313" key="6">
    <source>
        <dbReference type="Proteomes" id="UP000197003"/>
    </source>
</evidence>
<evidence type="ECO:0000313" key="5">
    <source>
        <dbReference type="EMBL" id="ASD62705.1"/>
    </source>
</evidence>
<sequence>MSALYRLKGLEYSYLWNGKQVPVLKGIDLELEKGCFTCIVGPSGTGKTTLLNLLGLIDTPSNGHLEFAGEDVTHLPESEKENVRLHKVGFIFQSFYLIPTLTVLENTSYFLPSLGYNHANAQKVAMETLDLLGLADHAKKKPLELSGGQRQRVAIARAIAKKPAVVLADEPTANLDSVTAEKTINAFKELQKSENTSFIFSTHDSHLVSFAKSVYRMKDGMIDNTKNQEAE</sequence>
<dbReference type="AlphaFoldDB" id="A0A1Z3N5F4"/>
<dbReference type="InterPro" id="IPR015854">
    <property type="entry name" value="ABC_transpr_LolD-like"/>
</dbReference>
<dbReference type="InterPro" id="IPR017871">
    <property type="entry name" value="ABC_transporter-like_CS"/>
</dbReference>
<dbReference type="SMART" id="SM00382">
    <property type="entry name" value="AAA"/>
    <property type="match status" value="1"/>
</dbReference>
<reference evidence="5 6" key="1">
    <citation type="submission" date="2017-04" db="EMBL/GenBank/DDBJ databases">
        <title>Whole genome sequence of Bdellovibrio bacteriovorus strain SSB218315.</title>
        <authorList>
            <person name="Oyedara O."/>
            <person name="Rodriguez-Perez M.A."/>
        </authorList>
    </citation>
    <scope>NUCLEOTIDE SEQUENCE [LARGE SCALE GENOMIC DNA]</scope>
    <source>
        <strain evidence="5 6">SSB218315</strain>
    </source>
</reference>
<evidence type="ECO:0000256" key="2">
    <source>
        <dbReference type="ARBA" id="ARBA00022741"/>
    </source>
</evidence>
<dbReference type="OrthoDB" id="9766351at2"/>
<gene>
    <name evidence="5" type="ORF">B9G79_03540</name>
</gene>
<accession>A0A1Z3N5F4</accession>